<protein>
    <recommendedName>
        <fullName evidence="9">Hexosyltransferase</fullName>
        <ecNumber evidence="9">2.4.1.-</ecNumber>
    </recommendedName>
</protein>
<evidence type="ECO:0000313" key="12">
    <source>
        <dbReference type="Proteomes" id="UP000552319"/>
    </source>
</evidence>
<evidence type="ECO:0000256" key="2">
    <source>
        <dbReference type="ARBA" id="ARBA00009239"/>
    </source>
</evidence>
<feature type="region of interest" description="Disordered" evidence="10">
    <location>
        <begin position="352"/>
        <end position="416"/>
    </location>
</feature>
<feature type="non-terminal residue" evidence="11">
    <location>
        <position position="1"/>
    </location>
</feature>
<feature type="compositionally biased region" description="Low complexity" evidence="10">
    <location>
        <begin position="358"/>
        <end position="369"/>
    </location>
</feature>
<dbReference type="InterPro" id="IPR029044">
    <property type="entry name" value="Nucleotide-diphossugar_trans"/>
</dbReference>
<feature type="region of interest" description="Disordered" evidence="10">
    <location>
        <begin position="710"/>
        <end position="738"/>
    </location>
</feature>
<dbReference type="GO" id="GO:0032580">
    <property type="term" value="C:Golgi cisterna membrane"/>
    <property type="evidence" value="ECO:0007669"/>
    <property type="project" value="UniProtKB-SubCell"/>
</dbReference>
<dbReference type="PANTHER" id="PTHR12369:SF46">
    <property type="entry name" value="N-ACETYL-BETA-GLUCOSAMINYL-GLYCOPROTEIN 4-BETA-N-ACETYLGALACTOSAMINYLTRANSFERASE 1"/>
    <property type="match status" value="1"/>
</dbReference>
<comment type="similarity">
    <text evidence="2 9">Belongs to the chondroitin N-acetylgalactosaminyltransferase family.</text>
</comment>
<feature type="compositionally biased region" description="Basic and acidic residues" evidence="10">
    <location>
        <begin position="240"/>
        <end position="250"/>
    </location>
</feature>
<evidence type="ECO:0000256" key="1">
    <source>
        <dbReference type="ARBA" id="ARBA00004447"/>
    </source>
</evidence>
<evidence type="ECO:0000256" key="5">
    <source>
        <dbReference type="ARBA" id="ARBA00022968"/>
    </source>
</evidence>
<dbReference type="Proteomes" id="UP000552319">
    <property type="component" value="Unassembled WGS sequence"/>
</dbReference>
<dbReference type="GO" id="GO:0008376">
    <property type="term" value="F:acetylgalactosaminyltransferase activity"/>
    <property type="evidence" value="ECO:0007669"/>
    <property type="project" value="InterPro"/>
</dbReference>
<dbReference type="InterPro" id="IPR008428">
    <property type="entry name" value="Chond_GalNAc"/>
</dbReference>
<organism evidence="11 12">
    <name type="scientific">Quiscalus mexicanus</name>
    <name type="common">Great-tailed grackle</name>
    <name type="synonym">Cassidix mexicanus</name>
    <dbReference type="NCBI Taxonomy" id="64278"/>
    <lineage>
        <taxon>Eukaryota</taxon>
        <taxon>Metazoa</taxon>
        <taxon>Chordata</taxon>
        <taxon>Craniata</taxon>
        <taxon>Vertebrata</taxon>
        <taxon>Euteleostomi</taxon>
        <taxon>Archelosauria</taxon>
        <taxon>Archosauria</taxon>
        <taxon>Dinosauria</taxon>
        <taxon>Saurischia</taxon>
        <taxon>Theropoda</taxon>
        <taxon>Coelurosauria</taxon>
        <taxon>Aves</taxon>
        <taxon>Neognathae</taxon>
        <taxon>Neoaves</taxon>
        <taxon>Telluraves</taxon>
        <taxon>Australaves</taxon>
        <taxon>Passeriformes</taxon>
        <taxon>Passeroidea</taxon>
        <taxon>Icteridae</taxon>
        <taxon>Quiscalus</taxon>
    </lineage>
</organism>
<name>A0A7L2FAA4_QUIME</name>
<evidence type="ECO:0000256" key="9">
    <source>
        <dbReference type="RuleBase" id="RU364016"/>
    </source>
</evidence>
<feature type="compositionally biased region" description="Basic and acidic residues" evidence="10">
    <location>
        <begin position="166"/>
        <end position="175"/>
    </location>
</feature>
<accession>A0A7L2FAA4</accession>
<feature type="compositionally biased region" description="Acidic residues" evidence="10">
    <location>
        <begin position="151"/>
        <end position="160"/>
    </location>
</feature>
<evidence type="ECO:0000313" key="11">
    <source>
        <dbReference type="EMBL" id="NXQ70959.1"/>
    </source>
</evidence>
<dbReference type="EC" id="2.4.1.-" evidence="9"/>
<reference evidence="11 12" key="1">
    <citation type="submission" date="2019-09" db="EMBL/GenBank/DDBJ databases">
        <title>Bird 10,000 Genomes (B10K) Project - Family phase.</title>
        <authorList>
            <person name="Zhang G."/>
        </authorList>
    </citation>
    <scope>NUCLEOTIDE SEQUENCE [LARGE SCALE GENOMIC DNA]</scope>
    <source>
        <strain evidence="11">B10K-DU-001-31</strain>
        <tissue evidence="11">Muscle</tissue>
    </source>
</reference>
<keyword evidence="7 9" id="KW-0333">Golgi apparatus</keyword>
<sequence>DESSLKMNHVEHIPQTLASHSGSHLWEAQQDEHGADMLKADPRDTFFLTPAIEASRVENVLVPCAYSPTYVVKDFPIARYQGLQFVYLSFVYPNDFTRLTHMETENKCFYRESPLYLEKFGFYKYMKMDEEEEDPRQRAFLFLGPDNFLEDEEEEEEGVDSPEPTDAPHEAKERSFGLAPRAKGKDPTPVTGAYGDDLDYYSFRRQRASPKHLGLQPHLSMPIFGGKAKTPGPSRPAAPSEDKKPRKSQEKVYVTRLQPGKRKAPAQEPAFPGIFLYPKLVRRVHLRSRTPQKHPIAPSKLRALPGRRSPWLLGNISRERDPARRKSGRRWERPPKQRVLPGLLALGTEGLFSHEDTTPAPGRTAATAGYNSSEATRSEGTRVTSFLKVSETTASQQQEGKGQEEEEDEEEEVSDYSYEAGELQQGWLEDSINWQRTFSVSSVDFELLRSDWNDLRCNVSGNLQLAESEVVDVVAQYMERLNEKNGGIYTLLRIINVEKRRDTARGNRYLLELELAERGQRTVRLSEYVYVLLHQGKQDDSAEANPDGLALGATEPQPSAWSILYGKSVLCRPLRLSWRQDVMVHFVVPVKNQARWVQQFISDMAGLYRATGDANFNVILVDFDSEDMDVEKALRDARLPRFQYLRRTGNFERSAGLQAGVDMVEDEHSIVFLCDLHIHFPANILDSIRKHCVEGKLAYAPIVMRLSCGSSPREPNGEQGPLSSWEHPKTRPSPGAPLQELAQMGMAGKRGWDGESPVLQSGLEVERLRLRNFYHYYHSKRGMWNTRSKKPSKD</sequence>
<keyword evidence="4" id="KW-0812">Transmembrane</keyword>
<evidence type="ECO:0000256" key="8">
    <source>
        <dbReference type="ARBA" id="ARBA00023136"/>
    </source>
</evidence>
<gene>
    <name evidence="11" type="primary">B4galnt4</name>
    <name evidence="11" type="ORF">QUIMEX_R10344</name>
</gene>
<dbReference type="AlphaFoldDB" id="A0A7L2FAA4"/>
<evidence type="ECO:0000256" key="4">
    <source>
        <dbReference type="ARBA" id="ARBA00022692"/>
    </source>
</evidence>
<evidence type="ECO:0000256" key="6">
    <source>
        <dbReference type="ARBA" id="ARBA00022989"/>
    </source>
</evidence>
<comment type="caution">
    <text evidence="11">The sequence shown here is derived from an EMBL/GenBank/DDBJ whole genome shotgun (WGS) entry which is preliminary data.</text>
</comment>
<dbReference type="InterPro" id="IPR051227">
    <property type="entry name" value="CS_glycosyltransferase"/>
</dbReference>
<keyword evidence="6" id="KW-1133">Transmembrane helix</keyword>
<feature type="region of interest" description="Disordered" evidence="10">
    <location>
        <begin position="151"/>
        <end position="191"/>
    </location>
</feature>
<feature type="compositionally biased region" description="Basic and acidic residues" evidence="10">
    <location>
        <begin position="317"/>
        <end position="335"/>
    </location>
</feature>
<keyword evidence="3 9" id="KW-0808">Transferase</keyword>
<feature type="region of interest" description="Disordered" evidence="10">
    <location>
        <begin position="209"/>
        <end position="251"/>
    </location>
</feature>
<dbReference type="Pfam" id="PF05679">
    <property type="entry name" value="CHGN"/>
    <property type="match status" value="1"/>
</dbReference>
<evidence type="ECO:0000256" key="3">
    <source>
        <dbReference type="ARBA" id="ARBA00022679"/>
    </source>
</evidence>
<feature type="region of interest" description="Disordered" evidence="10">
    <location>
        <begin position="317"/>
        <end position="338"/>
    </location>
</feature>
<keyword evidence="5 9" id="KW-0735">Signal-anchor</keyword>
<dbReference type="CDD" id="cd00761">
    <property type="entry name" value="Glyco_tranf_GTA_type"/>
    <property type="match status" value="1"/>
</dbReference>
<evidence type="ECO:0000256" key="10">
    <source>
        <dbReference type="SAM" id="MobiDB-lite"/>
    </source>
</evidence>
<proteinExistence type="inferred from homology"/>
<dbReference type="SUPFAM" id="SSF53448">
    <property type="entry name" value="Nucleotide-diphospho-sugar transferases"/>
    <property type="match status" value="1"/>
</dbReference>
<dbReference type="EMBL" id="VWYF01017152">
    <property type="protein sequence ID" value="NXQ70959.1"/>
    <property type="molecule type" value="Genomic_DNA"/>
</dbReference>
<keyword evidence="12" id="KW-1185">Reference proteome</keyword>
<keyword evidence="8" id="KW-0472">Membrane</keyword>
<feature type="non-terminal residue" evidence="11">
    <location>
        <position position="794"/>
    </location>
</feature>
<comment type="subcellular location">
    <subcellularLocation>
        <location evidence="1 9">Golgi apparatus</location>
        <location evidence="1 9">Golgi stack membrane</location>
        <topology evidence="1 9">Single-pass type II membrane protein</topology>
    </subcellularLocation>
</comment>
<dbReference type="PANTHER" id="PTHR12369">
    <property type="entry name" value="CHONDROITIN SYNTHASE"/>
    <property type="match status" value="1"/>
</dbReference>
<feature type="compositionally biased region" description="Acidic residues" evidence="10">
    <location>
        <begin position="404"/>
        <end position="414"/>
    </location>
</feature>
<evidence type="ECO:0000256" key="7">
    <source>
        <dbReference type="ARBA" id="ARBA00023034"/>
    </source>
</evidence>